<evidence type="ECO:0000259" key="2">
    <source>
        <dbReference type="Pfam" id="PF19263"/>
    </source>
</evidence>
<dbReference type="Gene3D" id="3.40.50.300">
    <property type="entry name" value="P-loop containing nucleotide triphosphate hydrolases"/>
    <property type="match status" value="1"/>
</dbReference>
<name>A0A1H2V4U2_9RHOB</name>
<dbReference type="Proteomes" id="UP000199441">
    <property type="component" value="Unassembled WGS sequence"/>
</dbReference>
<dbReference type="Pfam" id="PF19263">
    <property type="entry name" value="DUF5906"/>
    <property type="match status" value="1"/>
</dbReference>
<feature type="domain" description="NrS-1 polymerase-like helicase" evidence="2">
    <location>
        <begin position="209"/>
        <end position="317"/>
    </location>
</feature>
<dbReference type="AlphaFoldDB" id="A0A1H2V4U2"/>
<keyword evidence="4" id="KW-1185">Reference proteome</keyword>
<dbReference type="InterPro" id="IPR045455">
    <property type="entry name" value="NrS-1_pol-like_helicase"/>
</dbReference>
<organism evidence="3 4">
    <name type="scientific">Litoreibacter albidus</name>
    <dbReference type="NCBI Taxonomy" id="670155"/>
    <lineage>
        <taxon>Bacteria</taxon>
        <taxon>Pseudomonadati</taxon>
        <taxon>Pseudomonadota</taxon>
        <taxon>Alphaproteobacteria</taxon>
        <taxon>Rhodobacterales</taxon>
        <taxon>Roseobacteraceae</taxon>
        <taxon>Litoreibacter</taxon>
    </lineage>
</organism>
<feature type="region of interest" description="Disordered" evidence="1">
    <location>
        <begin position="1"/>
        <end position="41"/>
    </location>
</feature>
<dbReference type="STRING" id="670155.SAMN04488001_1392"/>
<dbReference type="OrthoDB" id="8215052at2"/>
<gene>
    <name evidence="3" type="ORF">SAMN04488001_1392</name>
</gene>
<dbReference type="EMBL" id="FNOI01000002">
    <property type="protein sequence ID" value="SDW62984.1"/>
    <property type="molecule type" value="Genomic_DNA"/>
</dbReference>
<proteinExistence type="predicted"/>
<evidence type="ECO:0000313" key="3">
    <source>
        <dbReference type="EMBL" id="SDW62984.1"/>
    </source>
</evidence>
<dbReference type="SUPFAM" id="SSF52540">
    <property type="entry name" value="P-loop containing nucleoside triphosphate hydrolases"/>
    <property type="match status" value="1"/>
</dbReference>
<evidence type="ECO:0000313" key="4">
    <source>
        <dbReference type="Proteomes" id="UP000199441"/>
    </source>
</evidence>
<reference evidence="4" key="1">
    <citation type="submission" date="2016-10" db="EMBL/GenBank/DDBJ databases">
        <authorList>
            <person name="Varghese N."/>
            <person name="Submissions S."/>
        </authorList>
    </citation>
    <scope>NUCLEOTIDE SEQUENCE [LARGE SCALE GENOMIC DNA]</scope>
    <source>
        <strain evidence="4">DSM 26922</strain>
    </source>
</reference>
<protein>
    <recommendedName>
        <fullName evidence="2">NrS-1 polymerase-like helicase domain-containing protein</fullName>
    </recommendedName>
</protein>
<dbReference type="RefSeq" id="WP_139254528.1">
    <property type="nucleotide sequence ID" value="NZ_FNOI01000002.1"/>
</dbReference>
<dbReference type="InterPro" id="IPR027417">
    <property type="entry name" value="P-loop_NTPase"/>
</dbReference>
<accession>A0A1H2V4U2</accession>
<sequence>MKNTSLNPTAVADQERNQPSSTEERRPSQTPKTNKKKEELLSPEMLAHRETLCKAVSSWFVRRENRYFDVDRWNTSLNSTDLQRICILRFEVQFPEIKLTNELLSAVFSKAIEAKHTDREQSIPVWSGSRVCKPDVQLPYVWRDGLVTLNTWTEPAYRRANPKGDGFGIWTQFLNKAIPRREDRVMFLNWLAWCLQNEADKPMWAPFFYSRRKGTGKSTLCQMVVKLFGEKNSKTLNSVDGLTSKFNLPILLSKFVVCEELQLRPDSSQGNKLKTYMTEKETAAEAKGKDLEAISQCCCFIFTSNHLPIWIEADERRYYVIDFDHSGHASGEDAEEFGELVGQLRAFMEDDGNIAMLYERLMERRFPNSFNALTLNVSQLTSPIMKKIQGASRQVTVEQLEELLAARKVFAISQEDLVGLCHSALKCNPNQVRHMMTELGWTRSNVKWGGVDYARSIWVHPDYYVNEGKVTGPDGESKKIEGEFDDIEIVGADTDTLPTLGKVQ</sequence>
<evidence type="ECO:0000256" key="1">
    <source>
        <dbReference type="SAM" id="MobiDB-lite"/>
    </source>
</evidence>